<dbReference type="Gene3D" id="3.90.79.10">
    <property type="entry name" value="Nucleoside Triphosphate Pyrophosphohydrolase"/>
    <property type="match status" value="1"/>
</dbReference>
<keyword evidence="1 2" id="KW-0378">Hydrolase</keyword>
<dbReference type="SUPFAM" id="SSF55811">
    <property type="entry name" value="Nudix"/>
    <property type="match status" value="1"/>
</dbReference>
<dbReference type="InterPro" id="IPR015797">
    <property type="entry name" value="NUDIX_hydrolase-like_dom_sf"/>
</dbReference>
<sequence>MHPLHQFKFCPKCGSSHFVENNIKSKRCETCGFVYYFNPSSSTIAIIINSNDELLVATRAHDPAKGTFDLPGGFVDMNETGEEAVIREVKEETGLHVSQAKYMFSIPNTYVYSGFEVHTLDLVYLCKVDDMQNIKAEDDVASLQFIKISELNPDLFGLRSVKEVIQEIKIMKI</sequence>
<evidence type="ECO:0000256" key="2">
    <source>
        <dbReference type="RuleBase" id="RU003476"/>
    </source>
</evidence>
<reference evidence="4" key="1">
    <citation type="submission" date="2016-04" db="EMBL/GenBank/DDBJ databases">
        <authorList>
            <person name="Evans L.H."/>
            <person name="Alamgir A."/>
            <person name="Owens N."/>
            <person name="Weber N.D."/>
            <person name="Virtaneva K."/>
            <person name="Barbian K."/>
            <person name="Babar A."/>
            <person name="Rosenke K."/>
        </authorList>
    </citation>
    <scope>NUCLEOTIDE SEQUENCE</scope>
    <source>
        <strain evidence="4">86-2</strain>
    </source>
</reference>
<accession>A0A212K767</accession>
<feature type="domain" description="Nudix hydrolase" evidence="3">
    <location>
        <begin position="38"/>
        <end position="171"/>
    </location>
</feature>
<dbReference type="PROSITE" id="PS00893">
    <property type="entry name" value="NUDIX_BOX"/>
    <property type="match status" value="1"/>
</dbReference>
<organism evidence="4">
    <name type="scientific">uncultured Dysgonomonas sp</name>
    <dbReference type="NCBI Taxonomy" id="206096"/>
    <lineage>
        <taxon>Bacteria</taxon>
        <taxon>Pseudomonadati</taxon>
        <taxon>Bacteroidota</taxon>
        <taxon>Bacteroidia</taxon>
        <taxon>Bacteroidales</taxon>
        <taxon>Dysgonomonadaceae</taxon>
        <taxon>Dysgonomonas</taxon>
        <taxon>environmental samples</taxon>
    </lineage>
</organism>
<dbReference type="PROSITE" id="PS51462">
    <property type="entry name" value="NUDIX"/>
    <property type="match status" value="1"/>
</dbReference>
<comment type="similarity">
    <text evidence="2">Belongs to the Nudix hydrolase family.</text>
</comment>
<proteinExistence type="inferred from homology"/>
<dbReference type="GO" id="GO:0016787">
    <property type="term" value="F:hydrolase activity"/>
    <property type="evidence" value="ECO:0007669"/>
    <property type="project" value="UniProtKB-KW"/>
</dbReference>
<dbReference type="AlphaFoldDB" id="A0A212K767"/>
<dbReference type="InterPro" id="IPR020476">
    <property type="entry name" value="Nudix_hydrolase"/>
</dbReference>
<dbReference type="InterPro" id="IPR020084">
    <property type="entry name" value="NUDIX_hydrolase_CS"/>
</dbReference>
<dbReference type="PANTHER" id="PTHR43736:SF1">
    <property type="entry name" value="DIHYDRONEOPTERIN TRIPHOSPHATE DIPHOSPHATASE"/>
    <property type="match status" value="1"/>
</dbReference>
<name>A0A212K767_9BACT</name>
<dbReference type="CDD" id="cd04681">
    <property type="entry name" value="NUDIX_Hydrolase"/>
    <property type="match status" value="1"/>
</dbReference>
<evidence type="ECO:0000259" key="3">
    <source>
        <dbReference type="PROSITE" id="PS51462"/>
    </source>
</evidence>
<protein>
    <recommendedName>
        <fullName evidence="3">Nudix hydrolase domain-containing protein</fullName>
    </recommendedName>
</protein>
<dbReference type="Pfam" id="PF00293">
    <property type="entry name" value="NUDIX"/>
    <property type="match status" value="1"/>
</dbReference>
<evidence type="ECO:0000313" key="4">
    <source>
        <dbReference type="EMBL" id="SBW07579.1"/>
    </source>
</evidence>
<dbReference type="RefSeq" id="WP_296951720.1">
    <property type="nucleotide sequence ID" value="NZ_LT599021.1"/>
</dbReference>
<dbReference type="PRINTS" id="PR00502">
    <property type="entry name" value="NUDIXFAMILY"/>
</dbReference>
<dbReference type="EMBL" id="FLUL01000001">
    <property type="protein sequence ID" value="SBW07579.1"/>
    <property type="molecule type" value="Genomic_DNA"/>
</dbReference>
<evidence type="ECO:0000256" key="1">
    <source>
        <dbReference type="ARBA" id="ARBA00022801"/>
    </source>
</evidence>
<dbReference type="PANTHER" id="PTHR43736">
    <property type="entry name" value="ADP-RIBOSE PYROPHOSPHATASE"/>
    <property type="match status" value="1"/>
</dbReference>
<dbReference type="InterPro" id="IPR000086">
    <property type="entry name" value="NUDIX_hydrolase_dom"/>
</dbReference>
<gene>
    <name evidence="4" type="ORF">KL86DYS2_13189</name>
</gene>